<evidence type="ECO:0000256" key="1">
    <source>
        <dbReference type="SAM" id="Phobius"/>
    </source>
</evidence>
<feature type="transmembrane region" description="Helical" evidence="1">
    <location>
        <begin position="55"/>
        <end position="75"/>
    </location>
</feature>
<dbReference type="Pfam" id="PF10990">
    <property type="entry name" value="DUF2809"/>
    <property type="match status" value="1"/>
</dbReference>
<feature type="transmembrane region" description="Helical" evidence="1">
    <location>
        <begin position="95"/>
        <end position="115"/>
    </location>
</feature>
<dbReference type="EMBL" id="JAVRHZ010000008">
    <property type="protein sequence ID" value="MDT0556739.1"/>
    <property type="molecule type" value="Genomic_DNA"/>
</dbReference>
<evidence type="ECO:0000313" key="3">
    <source>
        <dbReference type="Proteomes" id="UP001254488"/>
    </source>
</evidence>
<comment type="caution">
    <text evidence="2">The sequence shown here is derived from an EMBL/GenBank/DDBJ whole genome shotgun (WGS) entry which is preliminary data.</text>
</comment>
<name>A0ABU2YGC3_9FLAO</name>
<evidence type="ECO:0000313" key="2">
    <source>
        <dbReference type="EMBL" id="MDT0556739.1"/>
    </source>
</evidence>
<keyword evidence="1" id="KW-1133">Transmembrane helix</keyword>
<feature type="transmembrane region" description="Helical" evidence="1">
    <location>
        <begin position="29"/>
        <end position="48"/>
    </location>
</feature>
<sequence>MKKHLTIFTLLLVTEVVIALFHFNKFIRGFVGDVLVVPLAYFFLKIFSKAASFKLAVTTFVFAIIVEILQLFSITEKLNIDSKIIKIILGSTFDWWDILAYAIGFGLLLLSSKLWNT</sequence>
<keyword evidence="1" id="KW-0472">Membrane</keyword>
<reference evidence="2 3" key="1">
    <citation type="submission" date="2023-09" db="EMBL/GenBank/DDBJ databases">
        <authorList>
            <person name="Rey-Velasco X."/>
        </authorList>
    </citation>
    <scope>NUCLEOTIDE SEQUENCE [LARGE SCALE GENOMIC DNA]</scope>
    <source>
        <strain evidence="2 3">W242</strain>
    </source>
</reference>
<protein>
    <submittedName>
        <fullName evidence="2">DUF2809 domain-containing protein</fullName>
    </submittedName>
</protein>
<keyword evidence="3" id="KW-1185">Reference proteome</keyword>
<organism evidence="2 3">
    <name type="scientific">Patiriisocius hiemis</name>
    <dbReference type="NCBI Taxonomy" id="3075604"/>
    <lineage>
        <taxon>Bacteria</taxon>
        <taxon>Pseudomonadati</taxon>
        <taxon>Bacteroidota</taxon>
        <taxon>Flavobacteriia</taxon>
        <taxon>Flavobacteriales</taxon>
        <taxon>Flavobacteriaceae</taxon>
        <taxon>Patiriisocius</taxon>
    </lineage>
</organism>
<proteinExistence type="predicted"/>
<dbReference type="InterPro" id="IPR021257">
    <property type="entry name" value="DUF2809"/>
</dbReference>
<accession>A0ABU2YGC3</accession>
<dbReference type="RefSeq" id="WP_311333690.1">
    <property type="nucleotide sequence ID" value="NZ_JAVRHZ010000008.1"/>
</dbReference>
<keyword evidence="1" id="KW-0812">Transmembrane</keyword>
<gene>
    <name evidence="2" type="ORF">RM538_12040</name>
</gene>
<dbReference type="Proteomes" id="UP001254488">
    <property type="component" value="Unassembled WGS sequence"/>
</dbReference>